<feature type="domain" description="PPM-type phosphatase" evidence="1">
    <location>
        <begin position="1"/>
        <end position="264"/>
    </location>
</feature>
<protein>
    <submittedName>
        <fullName evidence="2">Protein phosphatase 1H-like</fullName>
    </submittedName>
</protein>
<dbReference type="EMBL" id="MNPL01023241">
    <property type="protein sequence ID" value="OQR68838.1"/>
    <property type="molecule type" value="Genomic_DNA"/>
</dbReference>
<evidence type="ECO:0000313" key="3">
    <source>
        <dbReference type="Proteomes" id="UP000192247"/>
    </source>
</evidence>
<comment type="caution">
    <text evidence="2">The sequence shown here is derived from an EMBL/GenBank/DDBJ whole genome shotgun (WGS) entry which is preliminary data.</text>
</comment>
<dbReference type="Gene3D" id="3.60.40.10">
    <property type="entry name" value="PPM-type phosphatase domain"/>
    <property type="match status" value="1"/>
</dbReference>
<keyword evidence="3" id="KW-1185">Reference proteome</keyword>
<dbReference type="Pfam" id="PF00481">
    <property type="entry name" value="PP2C"/>
    <property type="match status" value="2"/>
</dbReference>
<dbReference type="GO" id="GO:0005739">
    <property type="term" value="C:mitochondrion"/>
    <property type="evidence" value="ECO:0007669"/>
    <property type="project" value="TreeGrafter"/>
</dbReference>
<dbReference type="Proteomes" id="UP000192247">
    <property type="component" value="Unassembled WGS sequence"/>
</dbReference>
<sequence>MDSQIARDKKIYKMPGGCTVLVAIFIFGKLYLANAGDSRAVVCRCTRNEVVPMSQDFTPESERHRVKLLAQQRPELLGNDFTYLEFLKRPTRADIGKKLLYRDVHMTGWAYKTITPEDLRLPVVCGEGKRSRVLATIGVTRGFGDHDLKSQLSPVPIKPFLSAEPEIRVFEVSPGEDIDNDDVLVMATDGLWDVTNNERTLEIVKRSLSHFSPNASLEEYKYRYVSAAQDLVMQSRGKISGSNWRTADNRPATVDDISVFVIPLRDYKREHERHLDRMRHLEEEEAGKLIAVQLAKSEEINGHSETT</sequence>
<name>A0A1V9X616_9ACAR</name>
<dbReference type="GO" id="GO:0004741">
    <property type="term" value="F:[pyruvate dehydrogenase (acetyl-transferring)]-phosphatase activity"/>
    <property type="evidence" value="ECO:0007669"/>
    <property type="project" value="TreeGrafter"/>
</dbReference>
<dbReference type="CDD" id="cd00143">
    <property type="entry name" value="PP2Cc"/>
    <property type="match status" value="1"/>
</dbReference>
<organism evidence="2 3">
    <name type="scientific">Tropilaelaps mercedesae</name>
    <dbReference type="NCBI Taxonomy" id="418985"/>
    <lineage>
        <taxon>Eukaryota</taxon>
        <taxon>Metazoa</taxon>
        <taxon>Ecdysozoa</taxon>
        <taxon>Arthropoda</taxon>
        <taxon>Chelicerata</taxon>
        <taxon>Arachnida</taxon>
        <taxon>Acari</taxon>
        <taxon>Parasitiformes</taxon>
        <taxon>Mesostigmata</taxon>
        <taxon>Gamasina</taxon>
        <taxon>Dermanyssoidea</taxon>
        <taxon>Laelapidae</taxon>
        <taxon>Tropilaelaps</taxon>
    </lineage>
</organism>
<dbReference type="SMART" id="SM00332">
    <property type="entry name" value="PP2Cc"/>
    <property type="match status" value="1"/>
</dbReference>
<dbReference type="OrthoDB" id="10264738at2759"/>
<dbReference type="InterPro" id="IPR001932">
    <property type="entry name" value="PPM-type_phosphatase-like_dom"/>
</dbReference>
<dbReference type="PANTHER" id="PTHR13832">
    <property type="entry name" value="PROTEIN PHOSPHATASE 2C"/>
    <property type="match status" value="1"/>
</dbReference>
<dbReference type="InterPro" id="IPR015655">
    <property type="entry name" value="PP2C"/>
</dbReference>
<dbReference type="InterPro" id="IPR036457">
    <property type="entry name" value="PPM-type-like_dom_sf"/>
</dbReference>
<dbReference type="SUPFAM" id="SSF81606">
    <property type="entry name" value="PP2C-like"/>
    <property type="match status" value="1"/>
</dbReference>
<gene>
    <name evidence="2" type="ORF">BIW11_01949</name>
</gene>
<dbReference type="AlphaFoldDB" id="A0A1V9X616"/>
<proteinExistence type="predicted"/>
<evidence type="ECO:0000313" key="2">
    <source>
        <dbReference type="EMBL" id="OQR68838.1"/>
    </source>
</evidence>
<dbReference type="InParanoid" id="A0A1V9X616"/>
<accession>A0A1V9X616</accession>
<dbReference type="PANTHER" id="PTHR13832:SF354">
    <property type="entry name" value="GM14138P"/>
    <property type="match status" value="1"/>
</dbReference>
<dbReference type="STRING" id="418985.A0A1V9X616"/>
<evidence type="ECO:0000259" key="1">
    <source>
        <dbReference type="PROSITE" id="PS51746"/>
    </source>
</evidence>
<dbReference type="PROSITE" id="PS51746">
    <property type="entry name" value="PPM_2"/>
    <property type="match status" value="1"/>
</dbReference>
<reference evidence="2 3" key="1">
    <citation type="journal article" date="2017" name="Gigascience">
        <title>Draft genome of the honey bee ectoparasitic mite, Tropilaelaps mercedesae, is shaped by the parasitic life history.</title>
        <authorList>
            <person name="Dong X."/>
            <person name="Armstrong S.D."/>
            <person name="Xia D."/>
            <person name="Makepeace B.L."/>
            <person name="Darby A.C."/>
            <person name="Kadowaki T."/>
        </authorList>
    </citation>
    <scope>NUCLEOTIDE SEQUENCE [LARGE SCALE GENOMIC DNA]</scope>
    <source>
        <strain evidence="2">Wuxi-XJTLU</strain>
    </source>
</reference>